<evidence type="ECO:0000256" key="1">
    <source>
        <dbReference type="ARBA" id="ARBA00023002"/>
    </source>
</evidence>
<dbReference type="eggNOG" id="ENOG502ST8W">
    <property type="taxonomic scope" value="Eukaryota"/>
</dbReference>
<dbReference type="AlphaFoldDB" id="A2EE80"/>
<dbReference type="VEuPathDB" id="TrichDB:TVAGG3_0230010"/>
<evidence type="ECO:0000313" key="4">
    <source>
        <dbReference type="Proteomes" id="UP000001542"/>
    </source>
</evidence>
<dbReference type="SUPFAM" id="SSF56796">
    <property type="entry name" value="Dehydroquinate synthase-like"/>
    <property type="match status" value="1"/>
</dbReference>
<keyword evidence="1" id="KW-0560">Oxidoreductase</keyword>
<dbReference type="InParanoid" id="A2EE80"/>
<evidence type="ECO:0000259" key="2">
    <source>
        <dbReference type="Pfam" id="PF00465"/>
    </source>
</evidence>
<gene>
    <name evidence="3" type="ORF">TVAG_180510</name>
</gene>
<dbReference type="OrthoDB" id="3360544at2759"/>
<reference evidence="3" key="2">
    <citation type="journal article" date="2007" name="Science">
        <title>Draft genome sequence of the sexually transmitted pathogen Trichomonas vaginalis.</title>
        <authorList>
            <person name="Carlton J.M."/>
            <person name="Hirt R.P."/>
            <person name="Silva J.C."/>
            <person name="Delcher A.L."/>
            <person name="Schatz M."/>
            <person name="Zhao Q."/>
            <person name="Wortman J.R."/>
            <person name="Bidwell S.L."/>
            <person name="Alsmark U.C.M."/>
            <person name="Besteiro S."/>
            <person name="Sicheritz-Ponten T."/>
            <person name="Noel C.J."/>
            <person name="Dacks J.B."/>
            <person name="Foster P.G."/>
            <person name="Simillion C."/>
            <person name="Van de Peer Y."/>
            <person name="Miranda-Saavedra D."/>
            <person name="Barton G.J."/>
            <person name="Westrop G.D."/>
            <person name="Mueller S."/>
            <person name="Dessi D."/>
            <person name="Fiori P.L."/>
            <person name="Ren Q."/>
            <person name="Paulsen I."/>
            <person name="Zhang H."/>
            <person name="Bastida-Corcuera F.D."/>
            <person name="Simoes-Barbosa A."/>
            <person name="Brown M.T."/>
            <person name="Hayes R.D."/>
            <person name="Mukherjee M."/>
            <person name="Okumura C.Y."/>
            <person name="Schneider R."/>
            <person name="Smith A.J."/>
            <person name="Vanacova S."/>
            <person name="Villalvazo M."/>
            <person name="Haas B.J."/>
            <person name="Pertea M."/>
            <person name="Feldblyum T.V."/>
            <person name="Utterback T.R."/>
            <person name="Shu C.L."/>
            <person name="Osoegawa K."/>
            <person name="de Jong P.J."/>
            <person name="Hrdy I."/>
            <person name="Horvathova L."/>
            <person name="Zubacova Z."/>
            <person name="Dolezal P."/>
            <person name="Malik S.B."/>
            <person name="Logsdon J.M. Jr."/>
            <person name="Henze K."/>
            <person name="Gupta A."/>
            <person name="Wang C.C."/>
            <person name="Dunne R.L."/>
            <person name="Upcroft J.A."/>
            <person name="Upcroft P."/>
            <person name="White O."/>
            <person name="Salzberg S.L."/>
            <person name="Tang P."/>
            <person name="Chiu C.-H."/>
            <person name="Lee Y.-S."/>
            <person name="Embley T.M."/>
            <person name="Coombs G.H."/>
            <person name="Mottram J.C."/>
            <person name="Tachezy J."/>
            <person name="Fraser-Liggett C.M."/>
            <person name="Johnson P.J."/>
        </authorList>
    </citation>
    <scope>NUCLEOTIDE SEQUENCE [LARGE SCALE GENOMIC DNA]</scope>
    <source>
        <strain evidence="3">G3</strain>
    </source>
</reference>
<reference evidence="3" key="1">
    <citation type="submission" date="2006-10" db="EMBL/GenBank/DDBJ databases">
        <authorList>
            <person name="Amadeo P."/>
            <person name="Zhao Q."/>
            <person name="Wortman J."/>
            <person name="Fraser-Liggett C."/>
            <person name="Carlton J."/>
        </authorList>
    </citation>
    <scope>NUCLEOTIDE SEQUENCE</scope>
    <source>
        <strain evidence="3">G3</strain>
    </source>
</reference>
<dbReference type="InterPro" id="IPR001670">
    <property type="entry name" value="ADH_Fe/GldA"/>
</dbReference>
<dbReference type="PANTHER" id="PTHR43633:SF1">
    <property type="entry name" value="ALCOHOL DEHYDROGENASE YQHD"/>
    <property type="match status" value="1"/>
</dbReference>
<dbReference type="PANTHER" id="PTHR43633">
    <property type="entry name" value="ALCOHOL DEHYDROGENASE YQHD"/>
    <property type="match status" value="1"/>
</dbReference>
<dbReference type="STRING" id="5722.A2EE80"/>
<dbReference type="EMBL" id="DS113365">
    <property type="protein sequence ID" value="EAY09077.1"/>
    <property type="molecule type" value="Genomic_DNA"/>
</dbReference>
<dbReference type="InterPro" id="IPR044731">
    <property type="entry name" value="BDH-like"/>
</dbReference>
<keyword evidence="4" id="KW-1185">Reference proteome</keyword>
<dbReference type="Pfam" id="PF00465">
    <property type="entry name" value="Fe-ADH"/>
    <property type="match status" value="1"/>
</dbReference>
<sequence>MKWLWNNTTRVGFGQHCVEEHLKDFVKPKSRVLVTFGGTSIDKNGARADVTKALADLQCETKWEGGIPPNPEYDRLIEIMKVAKEFKPDLLLAVGGGSVLDGTKFISLAMHLDDSVDPWDIYIKNVRPATTTPVGAIMTIPATGSEWNAGAVVSRRSTQEKHGGLLAYPYFSLLDPLYTMTLPIRQLRNGLYDAMAHCMDQVLTPDVVPMQDNFFYSVMRELVDISEPLLSKDHSTLEIHERLICACSFALNFMFSLGKTVC</sequence>
<dbReference type="Proteomes" id="UP000001542">
    <property type="component" value="Unassembled WGS sequence"/>
</dbReference>
<dbReference type="CDD" id="cd08187">
    <property type="entry name" value="BDH"/>
    <property type="match status" value="1"/>
</dbReference>
<dbReference type="VEuPathDB" id="TrichDB:TVAG_117910"/>
<evidence type="ECO:0000313" key="3">
    <source>
        <dbReference type="EMBL" id="EAY09077.1"/>
    </source>
</evidence>
<feature type="domain" description="Alcohol dehydrogenase iron-type/glycerol dehydrogenase GldA" evidence="2">
    <location>
        <begin position="9"/>
        <end position="176"/>
    </location>
</feature>
<dbReference type="Gene3D" id="3.40.50.1970">
    <property type="match status" value="1"/>
</dbReference>
<protein>
    <recommendedName>
        <fullName evidence="2">Alcohol dehydrogenase iron-type/glycerol dehydrogenase GldA domain-containing protein</fullName>
    </recommendedName>
</protein>
<dbReference type="GO" id="GO:1990362">
    <property type="term" value="F:butanol dehydrogenase (NAD+) activity"/>
    <property type="evidence" value="ECO:0007669"/>
    <property type="project" value="InterPro"/>
</dbReference>
<accession>A2EE80</accession>
<dbReference type="GO" id="GO:0046872">
    <property type="term" value="F:metal ion binding"/>
    <property type="evidence" value="ECO:0007669"/>
    <property type="project" value="InterPro"/>
</dbReference>
<proteinExistence type="predicted"/>
<organism evidence="3 4">
    <name type="scientific">Trichomonas vaginalis (strain ATCC PRA-98 / G3)</name>
    <dbReference type="NCBI Taxonomy" id="412133"/>
    <lineage>
        <taxon>Eukaryota</taxon>
        <taxon>Metamonada</taxon>
        <taxon>Parabasalia</taxon>
        <taxon>Trichomonadida</taxon>
        <taxon>Trichomonadidae</taxon>
        <taxon>Trichomonas</taxon>
    </lineage>
</organism>
<name>A2EE80_TRIV3</name>